<gene>
    <name evidence="1" type="ORF">OF850_17845</name>
</gene>
<accession>A0ABT3NZC1</accession>
<organism evidence="1 2">
    <name type="scientific">Sabulicella glaciei</name>
    <dbReference type="NCBI Taxonomy" id="2984948"/>
    <lineage>
        <taxon>Bacteria</taxon>
        <taxon>Pseudomonadati</taxon>
        <taxon>Pseudomonadota</taxon>
        <taxon>Alphaproteobacteria</taxon>
        <taxon>Acetobacterales</taxon>
        <taxon>Acetobacteraceae</taxon>
        <taxon>Sabulicella</taxon>
    </lineage>
</organism>
<keyword evidence="2" id="KW-1185">Reference proteome</keyword>
<evidence type="ECO:0000313" key="1">
    <source>
        <dbReference type="EMBL" id="MCW8087494.1"/>
    </source>
</evidence>
<dbReference type="EMBL" id="JAPFQI010000017">
    <property type="protein sequence ID" value="MCW8087494.1"/>
    <property type="molecule type" value="Genomic_DNA"/>
</dbReference>
<protein>
    <recommendedName>
        <fullName evidence="3">Transposase</fullName>
    </recommendedName>
</protein>
<evidence type="ECO:0000313" key="2">
    <source>
        <dbReference type="Proteomes" id="UP001526430"/>
    </source>
</evidence>
<dbReference type="Proteomes" id="UP001526430">
    <property type="component" value="Unassembled WGS sequence"/>
</dbReference>
<proteinExistence type="predicted"/>
<name>A0ABT3NZC1_9PROT</name>
<sequence>MAHFARKQTAIRAWVRQLLARAHPSVVVAVGAKLASIAWAVLREEKGGATPALTRLRALISRGLEGTAALWPDIERTYGWVHRAAQILGNAAGETANPARQRFDGLIGAMTRHRAEAGSLVGAVEHFLKVTRSYRPGLFHCAAVAGLPRTNNDLEQMFGSQRYHERRATGRKTASPALVLRGEVRVIAATATRLHPPKARDLGRVSLRRWRDLRQRLEPRRLARTLRTRFRSDPARYLGTLEQQASQQALPA</sequence>
<evidence type="ECO:0008006" key="3">
    <source>
        <dbReference type="Google" id="ProtNLM"/>
    </source>
</evidence>
<comment type="caution">
    <text evidence="1">The sequence shown here is derived from an EMBL/GenBank/DDBJ whole genome shotgun (WGS) entry which is preliminary data.</text>
</comment>
<reference evidence="1 2" key="1">
    <citation type="submission" date="2022-10" db="EMBL/GenBank/DDBJ databases">
        <title>Roseococcus glaciei nov., sp. nov., isolated from glacier.</title>
        <authorList>
            <person name="Liu Q."/>
            <person name="Xin Y.-H."/>
        </authorList>
    </citation>
    <scope>NUCLEOTIDE SEQUENCE [LARGE SCALE GENOMIC DNA]</scope>
    <source>
        <strain evidence="1 2">MDT2-1-1</strain>
    </source>
</reference>